<dbReference type="GO" id="GO:0005739">
    <property type="term" value="C:mitochondrion"/>
    <property type="evidence" value="ECO:0007669"/>
    <property type="project" value="TreeGrafter"/>
</dbReference>
<evidence type="ECO:0000313" key="3">
    <source>
        <dbReference type="Ensembl" id="ENSMSIP00000028182.1"/>
    </source>
</evidence>
<dbReference type="GO" id="GO:0019136">
    <property type="term" value="F:deoxynucleoside kinase activity"/>
    <property type="evidence" value="ECO:0007669"/>
    <property type="project" value="TreeGrafter"/>
</dbReference>
<dbReference type="Ensembl" id="ENSMSIT00000035539.1">
    <property type="protein sequence ID" value="ENSMSIP00000028182.1"/>
    <property type="gene ID" value="ENSMSIG00000023721.1"/>
</dbReference>
<evidence type="ECO:0000256" key="1">
    <source>
        <dbReference type="SAM" id="MobiDB-lite"/>
    </source>
</evidence>
<evidence type="ECO:0000259" key="2">
    <source>
        <dbReference type="Pfam" id="PF01712"/>
    </source>
</evidence>
<dbReference type="Proteomes" id="UP000694415">
    <property type="component" value="Unplaced"/>
</dbReference>
<keyword evidence="4" id="KW-1185">Reference proteome</keyword>
<sequence length="250" mass="27558">MLLRSLRSWAARSLRSVGPGSSGSPGSLDSGAGPLWAPRRAWPPDKDRENDKEKKAVVCIEGNIASGKTTCLEFFSNTTDVEVLMEPVLKWRNVHGHNPLSLMYHDASRWGLTLQTYVQLTMLDQHTRPQMSPVRLMERSIYSARYIFVENLYRSGKMPEVDYAILSEWFDWIVRNIDVSVDLIGKTVSLSVPYLEASLGTAGVYLGGSTLDQQKAGTPITCDASSITAHQGRQHLGGSSVHEGTLALVP</sequence>
<feature type="compositionally biased region" description="Basic and acidic residues" evidence="1">
    <location>
        <begin position="42"/>
        <end position="53"/>
    </location>
</feature>
<dbReference type="GeneTree" id="ENSGT00940000158005"/>
<feature type="region of interest" description="Disordered" evidence="1">
    <location>
        <begin position="14"/>
        <end position="53"/>
    </location>
</feature>
<dbReference type="InterPro" id="IPR050566">
    <property type="entry name" value="Deoxyribonucleoside_kinase"/>
</dbReference>
<reference evidence="3" key="2">
    <citation type="submission" date="2025-09" db="UniProtKB">
        <authorList>
            <consortium name="Ensembl"/>
        </authorList>
    </citation>
    <scope>IDENTIFICATION</scope>
</reference>
<dbReference type="InterPro" id="IPR027417">
    <property type="entry name" value="P-loop_NTPase"/>
</dbReference>
<dbReference type="AlphaFoldDB" id="A0A8C6N151"/>
<feature type="compositionally biased region" description="Low complexity" evidence="1">
    <location>
        <begin position="14"/>
        <end position="35"/>
    </location>
</feature>
<name>A0A8C6N151_MUSSI</name>
<dbReference type="Gene3D" id="3.40.50.300">
    <property type="entry name" value="P-loop containing nucleotide triphosphate hydrolases"/>
    <property type="match status" value="1"/>
</dbReference>
<evidence type="ECO:0000313" key="4">
    <source>
        <dbReference type="Proteomes" id="UP000694415"/>
    </source>
</evidence>
<dbReference type="InterPro" id="IPR031314">
    <property type="entry name" value="DNK_dom"/>
</dbReference>
<dbReference type="PANTHER" id="PTHR10513">
    <property type="entry name" value="DEOXYNUCLEOSIDE KINASE"/>
    <property type="match status" value="1"/>
</dbReference>
<dbReference type="PANTHER" id="PTHR10513:SF24">
    <property type="entry name" value="THYMIDINE KINASE 2, MITOCHONDRIAL"/>
    <property type="match status" value="1"/>
</dbReference>
<dbReference type="Pfam" id="PF01712">
    <property type="entry name" value="dNK"/>
    <property type="match status" value="1"/>
</dbReference>
<feature type="domain" description="Deoxynucleoside kinase" evidence="2">
    <location>
        <begin position="58"/>
        <end position="178"/>
    </location>
</feature>
<organism evidence="3 4">
    <name type="scientific">Mus spicilegus</name>
    <name type="common">Mound-building mouse</name>
    <dbReference type="NCBI Taxonomy" id="10103"/>
    <lineage>
        <taxon>Eukaryota</taxon>
        <taxon>Metazoa</taxon>
        <taxon>Chordata</taxon>
        <taxon>Craniata</taxon>
        <taxon>Vertebrata</taxon>
        <taxon>Euteleostomi</taxon>
        <taxon>Mammalia</taxon>
        <taxon>Eutheria</taxon>
        <taxon>Euarchontoglires</taxon>
        <taxon>Glires</taxon>
        <taxon>Rodentia</taxon>
        <taxon>Myomorpha</taxon>
        <taxon>Muroidea</taxon>
        <taxon>Muridae</taxon>
        <taxon>Murinae</taxon>
        <taxon>Mus</taxon>
        <taxon>Mus</taxon>
    </lineage>
</organism>
<reference evidence="3" key="1">
    <citation type="submission" date="2025-08" db="UniProtKB">
        <authorList>
            <consortium name="Ensembl"/>
        </authorList>
    </citation>
    <scope>IDENTIFICATION</scope>
</reference>
<accession>A0A8C6N151</accession>
<proteinExistence type="predicted"/>
<protein>
    <submittedName>
        <fullName evidence="3">Thymidine kinase 2, mitochondrial</fullName>
    </submittedName>
</protein>
<dbReference type="SUPFAM" id="SSF52540">
    <property type="entry name" value="P-loop containing nucleoside triphosphate hydrolases"/>
    <property type="match status" value="1"/>
</dbReference>